<gene>
    <name evidence="2" type="ORF">ETD83_31055</name>
</gene>
<feature type="region of interest" description="Disordered" evidence="1">
    <location>
        <begin position="33"/>
        <end position="62"/>
    </location>
</feature>
<name>A0A5C4J3M5_9ACTN</name>
<evidence type="ECO:0000256" key="1">
    <source>
        <dbReference type="SAM" id="MobiDB-lite"/>
    </source>
</evidence>
<organism evidence="2 3">
    <name type="scientific">Actinomadura soli</name>
    <dbReference type="NCBI Taxonomy" id="2508997"/>
    <lineage>
        <taxon>Bacteria</taxon>
        <taxon>Bacillati</taxon>
        <taxon>Actinomycetota</taxon>
        <taxon>Actinomycetes</taxon>
        <taxon>Streptosporangiales</taxon>
        <taxon>Thermomonosporaceae</taxon>
        <taxon>Actinomadura</taxon>
    </lineage>
</organism>
<reference evidence="2 3" key="1">
    <citation type="submission" date="2019-05" db="EMBL/GenBank/DDBJ databases">
        <title>Draft genome sequence of Actinomadura sp. 14C53.</title>
        <authorList>
            <person name="Saricaoglu S."/>
            <person name="Isik K."/>
        </authorList>
    </citation>
    <scope>NUCLEOTIDE SEQUENCE [LARGE SCALE GENOMIC DNA]</scope>
    <source>
        <strain evidence="2 3">14C53</strain>
    </source>
</reference>
<dbReference type="AlphaFoldDB" id="A0A5C4J3M5"/>
<evidence type="ECO:0000313" key="3">
    <source>
        <dbReference type="Proteomes" id="UP000309174"/>
    </source>
</evidence>
<comment type="caution">
    <text evidence="2">The sequence shown here is derived from an EMBL/GenBank/DDBJ whole genome shotgun (WGS) entry which is preliminary data.</text>
</comment>
<keyword evidence="3" id="KW-1185">Reference proteome</keyword>
<dbReference type="EMBL" id="VCKW01000212">
    <property type="protein sequence ID" value="TMQ91414.1"/>
    <property type="molecule type" value="Genomic_DNA"/>
</dbReference>
<protein>
    <submittedName>
        <fullName evidence="2">Uncharacterized protein</fullName>
    </submittedName>
</protein>
<proteinExistence type="predicted"/>
<accession>A0A5C4J3M5</accession>
<sequence length="62" mass="6163">MVWSRCGHGTGSDAVGGAACVWRRAGGAGRCRQADAGGEGLDGGGAGRFGGQSYRPGKRPGR</sequence>
<feature type="compositionally biased region" description="Gly residues" evidence="1">
    <location>
        <begin position="37"/>
        <end position="50"/>
    </location>
</feature>
<dbReference type="Proteomes" id="UP000309174">
    <property type="component" value="Unassembled WGS sequence"/>
</dbReference>
<evidence type="ECO:0000313" key="2">
    <source>
        <dbReference type="EMBL" id="TMQ91414.1"/>
    </source>
</evidence>